<dbReference type="EMBL" id="CM000762">
    <property type="protein sequence ID" value="OQU87395.1"/>
    <property type="molecule type" value="Genomic_DNA"/>
</dbReference>
<dbReference type="Gramene" id="OQU87395">
    <property type="protein sequence ID" value="OQU87395"/>
    <property type="gene ID" value="SORBI_3003G270650"/>
</dbReference>
<proteinExistence type="predicted"/>
<evidence type="ECO:0000256" key="1">
    <source>
        <dbReference type="SAM" id="MobiDB-lite"/>
    </source>
</evidence>
<accession>A0A1W0VZ62</accession>
<reference evidence="2 3" key="1">
    <citation type="journal article" date="2009" name="Nature">
        <title>The Sorghum bicolor genome and the diversification of grasses.</title>
        <authorList>
            <person name="Paterson A.H."/>
            <person name="Bowers J.E."/>
            <person name="Bruggmann R."/>
            <person name="Dubchak I."/>
            <person name="Grimwood J."/>
            <person name="Gundlach H."/>
            <person name="Haberer G."/>
            <person name="Hellsten U."/>
            <person name="Mitros T."/>
            <person name="Poliakov A."/>
            <person name="Schmutz J."/>
            <person name="Spannagl M."/>
            <person name="Tang H."/>
            <person name="Wang X."/>
            <person name="Wicker T."/>
            <person name="Bharti A.K."/>
            <person name="Chapman J."/>
            <person name="Feltus F.A."/>
            <person name="Gowik U."/>
            <person name="Grigoriev I.V."/>
            <person name="Lyons E."/>
            <person name="Maher C.A."/>
            <person name="Martis M."/>
            <person name="Narechania A."/>
            <person name="Otillar R.P."/>
            <person name="Penning B.W."/>
            <person name="Salamov A.A."/>
            <person name="Wang Y."/>
            <person name="Zhang L."/>
            <person name="Carpita N.C."/>
            <person name="Freeling M."/>
            <person name="Gingle A.R."/>
            <person name="Hash C.T."/>
            <person name="Keller B."/>
            <person name="Klein P."/>
            <person name="Kresovich S."/>
            <person name="McCann M.C."/>
            <person name="Ming R."/>
            <person name="Peterson D.G."/>
            <person name="Mehboob-ur-Rahman"/>
            <person name="Ware D."/>
            <person name="Westhoff P."/>
            <person name="Mayer K.F."/>
            <person name="Messing J."/>
            <person name="Rokhsar D.S."/>
        </authorList>
    </citation>
    <scope>NUCLEOTIDE SEQUENCE [LARGE SCALE GENOMIC DNA]</scope>
    <source>
        <strain evidence="3">cv. BTx623</strain>
    </source>
</reference>
<name>A0A1W0VZ62_SORBI</name>
<sequence length="38" mass="4261">MRSHCNAFMFLQSRQPESPSPRALALHETGYRPAGNDS</sequence>
<gene>
    <name evidence="2" type="ORF">SORBI_3003G270650</name>
</gene>
<evidence type="ECO:0000313" key="2">
    <source>
        <dbReference type="EMBL" id="OQU87395.1"/>
    </source>
</evidence>
<keyword evidence="3" id="KW-1185">Reference proteome</keyword>
<dbReference type="InParanoid" id="A0A1W0VZ62"/>
<dbReference type="Proteomes" id="UP000000768">
    <property type="component" value="Chromosome 3"/>
</dbReference>
<protein>
    <submittedName>
        <fullName evidence="2">Uncharacterized protein</fullName>
    </submittedName>
</protein>
<feature type="region of interest" description="Disordered" evidence="1">
    <location>
        <begin position="10"/>
        <end position="38"/>
    </location>
</feature>
<organism evidence="2 3">
    <name type="scientific">Sorghum bicolor</name>
    <name type="common">Sorghum</name>
    <name type="synonym">Sorghum vulgare</name>
    <dbReference type="NCBI Taxonomy" id="4558"/>
    <lineage>
        <taxon>Eukaryota</taxon>
        <taxon>Viridiplantae</taxon>
        <taxon>Streptophyta</taxon>
        <taxon>Embryophyta</taxon>
        <taxon>Tracheophyta</taxon>
        <taxon>Spermatophyta</taxon>
        <taxon>Magnoliopsida</taxon>
        <taxon>Liliopsida</taxon>
        <taxon>Poales</taxon>
        <taxon>Poaceae</taxon>
        <taxon>PACMAD clade</taxon>
        <taxon>Panicoideae</taxon>
        <taxon>Andropogonodae</taxon>
        <taxon>Andropogoneae</taxon>
        <taxon>Sorghinae</taxon>
        <taxon>Sorghum</taxon>
    </lineage>
</organism>
<dbReference type="AlphaFoldDB" id="A0A1W0VZ62"/>
<reference evidence="3" key="2">
    <citation type="journal article" date="2018" name="Plant J.">
        <title>The Sorghum bicolor reference genome: improved assembly, gene annotations, a transcriptome atlas, and signatures of genome organization.</title>
        <authorList>
            <person name="McCormick R.F."/>
            <person name="Truong S.K."/>
            <person name="Sreedasyam A."/>
            <person name="Jenkins J."/>
            <person name="Shu S."/>
            <person name="Sims D."/>
            <person name="Kennedy M."/>
            <person name="Amirebrahimi M."/>
            <person name="Weers B.D."/>
            <person name="McKinley B."/>
            <person name="Mattison A."/>
            <person name="Morishige D.T."/>
            <person name="Grimwood J."/>
            <person name="Schmutz J."/>
            <person name="Mullet J.E."/>
        </authorList>
    </citation>
    <scope>NUCLEOTIDE SEQUENCE [LARGE SCALE GENOMIC DNA]</scope>
    <source>
        <strain evidence="3">cv. BTx623</strain>
    </source>
</reference>
<evidence type="ECO:0000313" key="3">
    <source>
        <dbReference type="Proteomes" id="UP000000768"/>
    </source>
</evidence>